<keyword evidence="2" id="KW-1185">Reference proteome</keyword>
<evidence type="ECO:0000313" key="2">
    <source>
        <dbReference type="Proteomes" id="UP000309997"/>
    </source>
</evidence>
<sequence>MVLAYATKQRIHQMRLTQPLSLHLSTEIKGFLELALLREISNSATPCEWIWKSQMVEDIMDILINSSM</sequence>
<dbReference type="EMBL" id="RCHU02000001">
    <property type="protein sequence ID" value="KAL3610021.1"/>
    <property type="molecule type" value="Genomic_DNA"/>
</dbReference>
<protein>
    <submittedName>
        <fullName evidence="1">Uncharacterized protein</fullName>
    </submittedName>
</protein>
<comment type="caution">
    <text evidence="1">The sequence shown here is derived from an EMBL/GenBank/DDBJ whole genome shotgun (WGS) entry which is preliminary data.</text>
</comment>
<dbReference type="Proteomes" id="UP000309997">
    <property type="component" value="Unassembled WGS sequence"/>
</dbReference>
<name>A0ACC4CXK3_POPAL</name>
<organism evidence="1 2">
    <name type="scientific">Populus alba</name>
    <name type="common">White poplar</name>
    <dbReference type="NCBI Taxonomy" id="43335"/>
    <lineage>
        <taxon>Eukaryota</taxon>
        <taxon>Viridiplantae</taxon>
        <taxon>Streptophyta</taxon>
        <taxon>Embryophyta</taxon>
        <taxon>Tracheophyta</taxon>
        <taxon>Spermatophyta</taxon>
        <taxon>Magnoliopsida</taxon>
        <taxon>eudicotyledons</taxon>
        <taxon>Gunneridae</taxon>
        <taxon>Pentapetalae</taxon>
        <taxon>rosids</taxon>
        <taxon>fabids</taxon>
        <taxon>Malpighiales</taxon>
        <taxon>Salicaceae</taxon>
        <taxon>Saliceae</taxon>
        <taxon>Populus</taxon>
    </lineage>
</organism>
<accession>A0ACC4CXK3</accession>
<gene>
    <name evidence="1" type="ORF">D5086_001041</name>
</gene>
<reference evidence="1 2" key="1">
    <citation type="journal article" date="2024" name="Plant Biotechnol. J.">
        <title>Genome and CRISPR/Cas9 system of a widespread forest tree (Populus alba) in the world.</title>
        <authorList>
            <person name="Liu Y.J."/>
            <person name="Jiang P.F."/>
            <person name="Han X.M."/>
            <person name="Li X.Y."/>
            <person name="Wang H.M."/>
            <person name="Wang Y.J."/>
            <person name="Wang X.X."/>
            <person name="Zeng Q.Y."/>
        </authorList>
    </citation>
    <scope>NUCLEOTIDE SEQUENCE [LARGE SCALE GENOMIC DNA]</scope>
    <source>
        <strain evidence="2">cv. PAL-ZL1</strain>
    </source>
</reference>
<proteinExistence type="predicted"/>
<evidence type="ECO:0000313" key="1">
    <source>
        <dbReference type="EMBL" id="KAL3610021.1"/>
    </source>
</evidence>